<dbReference type="InterPro" id="IPR000433">
    <property type="entry name" value="Znf_ZZ"/>
</dbReference>
<dbReference type="eggNOG" id="ENOG502QU43">
    <property type="taxonomic scope" value="Eukaryota"/>
</dbReference>
<dbReference type="AlphaFoldDB" id="A0A1S3CA53"/>
<accession>A0A1S3CA53</accession>
<protein>
    <submittedName>
        <fullName evidence="8">Uncharacterized protein LOC103498155</fullName>
    </submittedName>
</protein>
<reference evidence="8" key="2">
    <citation type="submission" date="2025-04" db="UniProtKB">
        <authorList>
            <consortium name="RefSeq"/>
        </authorList>
    </citation>
    <scope>IDENTIFICATION</scope>
</reference>
<dbReference type="EnsemblPlants" id="MELO3C021638.2.1">
    <property type="protein sequence ID" value="MELO3C021638.2.1"/>
    <property type="gene ID" value="MELO3C021638.2"/>
</dbReference>
<dbReference type="GeneID" id="103498155"/>
<dbReference type="Gene3D" id="3.30.60.90">
    <property type="match status" value="1"/>
</dbReference>
<dbReference type="Gramene" id="MELO3C021638.2.1">
    <property type="protein sequence ID" value="MELO3C021638.2.1"/>
    <property type="gene ID" value="MELO3C021638.2"/>
</dbReference>
<gene>
    <name evidence="8" type="primary">LOC103498155</name>
    <name evidence="6" type="synonym">103498155</name>
</gene>
<dbReference type="PANTHER" id="PTHR46477:SF5">
    <property type="entry name" value="PHORBOL-ESTER_DAG-TYPE DOMAIN-CONTAINING PROTEIN"/>
    <property type="match status" value="1"/>
</dbReference>
<sequence length="267" mass="31098">MSSHQNISEMATNLFHTKSHQHPLELKSYIKPYICDGCKVQGFGSRYRCEQCDFDLHEHCLEVTPSTTHKFFPNSTFDFFTIPPKASHKHCKRQCGACRKSVNGFVYHCKEHDLDLHPGCRNLKRRYKMKGGELVFNLHKNVKQKCLWCNEKSIKEGDRSNGWSYISKCKKYHVHVACVTEILLEEWNNNSHTINKIVNYNVKEDDLKALALYKVNLKEVQTTRNWNGKSWNMCWRILKVLIQTTVGSIVIRDPKLVLATLLLELLS</sequence>
<dbReference type="SMART" id="SM00291">
    <property type="entry name" value="ZnF_ZZ"/>
    <property type="match status" value="1"/>
</dbReference>
<keyword evidence="3" id="KW-0863">Zinc-finger</keyword>
<name>A0A1S3CA53_CUCME</name>
<dbReference type="InParanoid" id="A0A1S3CA53"/>
<evidence type="ECO:0000313" key="6">
    <source>
        <dbReference type="EnsemblPlants" id="MELO3C021638.2.1"/>
    </source>
</evidence>
<keyword evidence="4" id="KW-0862">Zinc</keyword>
<dbReference type="PANTHER" id="PTHR46477">
    <property type="entry name" value="CYSTEINE/HISTIDINE-RICH C1 DOMAIN FAMILY PROTEIN"/>
    <property type="match status" value="1"/>
</dbReference>
<evidence type="ECO:0000256" key="1">
    <source>
        <dbReference type="ARBA" id="ARBA00022723"/>
    </source>
</evidence>
<dbReference type="InterPro" id="IPR002219">
    <property type="entry name" value="PKC_DAG/PE"/>
</dbReference>
<dbReference type="Pfam" id="PF03107">
    <property type="entry name" value="C1_2"/>
    <property type="match status" value="1"/>
</dbReference>
<dbReference type="OrthoDB" id="1841377at2759"/>
<dbReference type="RefSeq" id="XP_008458884.1">
    <property type="nucleotide sequence ID" value="XM_008460662.2"/>
</dbReference>
<dbReference type="GO" id="GO:0008270">
    <property type="term" value="F:zinc ion binding"/>
    <property type="evidence" value="ECO:0007669"/>
    <property type="project" value="UniProtKB-KW"/>
</dbReference>
<dbReference type="InterPro" id="IPR043145">
    <property type="entry name" value="Znf_ZZ_sf"/>
</dbReference>
<feature type="domain" description="Phorbol-ester/DAG-type" evidence="5">
    <location>
        <begin position="21"/>
        <end position="68"/>
    </location>
</feature>
<dbReference type="Proteomes" id="UP001652600">
    <property type="component" value="Chromosome 9"/>
</dbReference>
<keyword evidence="1" id="KW-0479">Metal-binding</keyword>
<evidence type="ECO:0000259" key="5">
    <source>
        <dbReference type="PROSITE" id="PS50081"/>
    </source>
</evidence>
<dbReference type="InterPro" id="IPR004146">
    <property type="entry name" value="DC1"/>
</dbReference>
<organism evidence="7 8">
    <name type="scientific">Cucumis melo</name>
    <name type="common">Muskmelon</name>
    <dbReference type="NCBI Taxonomy" id="3656"/>
    <lineage>
        <taxon>Eukaryota</taxon>
        <taxon>Viridiplantae</taxon>
        <taxon>Streptophyta</taxon>
        <taxon>Embryophyta</taxon>
        <taxon>Tracheophyta</taxon>
        <taxon>Spermatophyta</taxon>
        <taxon>Magnoliopsida</taxon>
        <taxon>eudicotyledons</taxon>
        <taxon>Gunneridae</taxon>
        <taxon>Pentapetalae</taxon>
        <taxon>rosids</taxon>
        <taxon>fabids</taxon>
        <taxon>Cucurbitales</taxon>
        <taxon>Cucurbitaceae</taxon>
        <taxon>Benincaseae</taxon>
        <taxon>Cucumis</taxon>
    </lineage>
</organism>
<dbReference type="InterPro" id="IPR046349">
    <property type="entry name" value="C1-like_sf"/>
</dbReference>
<evidence type="ECO:0000256" key="3">
    <source>
        <dbReference type="ARBA" id="ARBA00022771"/>
    </source>
</evidence>
<dbReference type="SUPFAM" id="SSF57889">
    <property type="entry name" value="Cysteine-rich domain"/>
    <property type="match status" value="2"/>
</dbReference>
<evidence type="ECO:0000313" key="8">
    <source>
        <dbReference type="RefSeq" id="XP_008458884.1"/>
    </source>
</evidence>
<keyword evidence="7" id="KW-1185">Reference proteome</keyword>
<evidence type="ECO:0000256" key="2">
    <source>
        <dbReference type="ARBA" id="ARBA00022737"/>
    </source>
</evidence>
<evidence type="ECO:0000313" key="7">
    <source>
        <dbReference type="Proteomes" id="UP001652600"/>
    </source>
</evidence>
<evidence type="ECO:0000256" key="4">
    <source>
        <dbReference type="ARBA" id="ARBA00022833"/>
    </source>
</evidence>
<proteinExistence type="predicted"/>
<reference evidence="6" key="1">
    <citation type="submission" date="2023-03" db="UniProtKB">
        <authorList>
            <consortium name="EnsemblPlants"/>
        </authorList>
    </citation>
    <scope>IDENTIFICATION</scope>
</reference>
<dbReference type="KEGG" id="cmo:103498155"/>
<dbReference type="PROSITE" id="PS50081">
    <property type="entry name" value="ZF_DAG_PE_2"/>
    <property type="match status" value="1"/>
</dbReference>
<keyword evidence="2" id="KW-0677">Repeat</keyword>